<dbReference type="NCBIfam" id="TIGR01549">
    <property type="entry name" value="HAD-SF-IA-v1"/>
    <property type="match status" value="1"/>
</dbReference>
<evidence type="ECO:0000313" key="2">
    <source>
        <dbReference type="Proteomes" id="UP001497497"/>
    </source>
</evidence>
<dbReference type="Proteomes" id="UP001497497">
    <property type="component" value="Unassembled WGS sequence"/>
</dbReference>
<dbReference type="SUPFAM" id="SSF56784">
    <property type="entry name" value="HAD-like"/>
    <property type="match status" value="1"/>
</dbReference>
<dbReference type="InterPro" id="IPR051828">
    <property type="entry name" value="HAD-like_hydrolase_domain"/>
</dbReference>
<dbReference type="Gene3D" id="3.40.50.1000">
    <property type="entry name" value="HAD superfamily/HAD-like"/>
    <property type="match status" value="1"/>
</dbReference>
<dbReference type="InterPro" id="IPR044924">
    <property type="entry name" value="HAD-SF_hydro_IA_REG-2-like_cap"/>
</dbReference>
<dbReference type="GO" id="GO:0005634">
    <property type="term" value="C:nucleus"/>
    <property type="evidence" value="ECO:0007669"/>
    <property type="project" value="TreeGrafter"/>
</dbReference>
<evidence type="ECO:0000313" key="1">
    <source>
        <dbReference type="EMBL" id="CAL1547753.1"/>
    </source>
</evidence>
<comment type="caution">
    <text evidence="1">The sequence shown here is derived from an EMBL/GenBank/DDBJ whole genome shotgun (WGS) entry which is preliminary data.</text>
</comment>
<dbReference type="PANTHER" id="PTHR46191">
    <property type="match status" value="1"/>
</dbReference>
<reference evidence="1 2" key="1">
    <citation type="submission" date="2024-04" db="EMBL/GenBank/DDBJ databases">
        <authorList>
            <consortium name="Genoscope - CEA"/>
            <person name="William W."/>
        </authorList>
    </citation>
    <scope>NUCLEOTIDE SEQUENCE [LARGE SCALE GENOMIC DNA]</scope>
</reference>
<sequence length="217" mass="24759">MTNQPLLRLVTVDVTNTLIKVVGSPGFQYAYIGRKHGVTMDENVLNGLFLKYYKQYSQKYPNFGVQDMMPAHVWWDSLVKDCFRAADSTIQEHKLDKIATDLFFHYTTPKAWEILPGALGAIKDLRRYPIKIGVISNWDHRLYKVLLTMKLRPYFDFVLPSSVVGVEKPESLIFYQALKDAQCQPDEAIHFGDSLEKDFIGAQNVGMGAYLLATSQE</sequence>
<protein>
    <recommendedName>
        <fullName evidence="3">Haloacid dehalogenase-like hydrolase domain-containing protein 3</fullName>
    </recommendedName>
</protein>
<evidence type="ECO:0008006" key="3">
    <source>
        <dbReference type="Google" id="ProtNLM"/>
    </source>
</evidence>
<dbReference type="SFLD" id="SFLDS00003">
    <property type="entry name" value="Haloacid_Dehalogenase"/>
    <property type="match status" value="1"/>
</dbReference>
<keyword evidence="2" id="KW-1185">Reference proteome</keyword>
<feature type="non-terminal residue" evidence="1">
    <location>
        <position position="217"/>
    </location>
</feature>
<dbReference type="InterPro" id="IPR011949">
    <property type="entry name" value="HAD-SF_hydro_IA_REG-2-like"/>
</dbReference>
<name>A0AAV2IKN0_LYMST</name>
<gene>
    <name evidence="1" type="ORF">GSLYS_00021070001</name>
</gene>
<dbReference type="InterPro" id="IPR006439">
    <property type="entry name" value="HAD-SF_hydro_IA"/>
</dbReference>
<dbReference type="InterPro" id="IPR023214">
    <property type="entry name" value="HAD_sf"/>
</dbReference>
<dbReference type="Gene3D" id="1.10.150.720">
    <property type="entry name" value="Haloacid dehalogenase-like hydrolase"/>
    <property type="match status" value="1"/>
</dbReference>
<dbReference type="EMBL" id="CAXITT010001057">
    <property type="protein sequence ID" value="CAL1547753.1"/>
    <property type="molecule type" value="Genomic_DNA"/>
</dbReference>
<dbReference type="PANTHER" id="PTHR46191:SF2">
    <property type="entry name" value="HALOACID DEHALOGENASE-LIKE HYDROLASE DOMAIN-CONTAINING PROTEIN 3"/>
    <property type="match status" value="1"/>
</dbReference>
<dbReference type="PRINTS" id="PR00413">
    <property type="entry name" value="HADHALOGNASE"/>
</dbReference>
<accession>A0AAV2IKN0</accession>
<dbReference type="SFLD" id="SFLDG01129">
    <property type="entry name" value="C1.5:_HAD__Beta-PGM__Phosphata"/>
    <property type="match status" value="1"/>
</dbReference>
<dbReference type="NCBIfam" id="TIGR02252">
    <property type="entry name" value="DREG-2"/>
    <property type="match status" value="1"/>
</dbReference>
<dbReference type="InterPro" id="IPR036412">
    <property type="entry name" value="HAD-like_sf"/>
</dbReference>
<dbReference type="Pfam" id="PF00702">
    <property type="entry name" value="Hydrolase"/>
    <property type="match status" value="1"/>
</dbReference>
<organism evidence="1 2">
    <name type="scientific">Lymnaea stagnalis</name>
    <name type="common">Great pond snail</name>
    <name type="synonym">Helix stagnalis</name>
    <dbReference type="NCBI Taxonomy" id="6523"/>
    <lineage>
        <taxon>Eukaryota</taxon>
        <taxon>Metazoa</taxon>
        <taxon>Spiralia</taxon>
        <taxon>Lophotrochozoa</taxon>
        <taxon>Mollusca</taxon>
        <taxon>Gastropoda</taxon>
        <taxon>Heterobranchia</taxon>
        <taxon>Euthyneura</taxon>
        <taxon>Panpulmonata</taxon>
        <taxon>Hygrophila</taxon>
        <taxon>Lymnaeoidea</taxon>
        <taxon>Lymnaeidae</taxon>
        <taxon>Lymnaea</taxon>
    </lineage>
</organism>
<proteinExistence type="predicted"/>
<dbReference type="AlphaFoldDB" id="A0AAV2IKN0"/>